<evidence type="ECO:0000256" key="1">
    <source>
        <dbReference type="SAM" id="Phobius"/>
    </source>
</evidence>
<dbReference type="Proteomes" id="UP001230496">
    <property type="component" value="Chromosome"/>
</dbReference>
<proteinExistence type="predicted"/>
<keyword evidence="1" id="KW-0812">Transmembrane</keyword>
<keyword evidence="3" id="KW-1185">Reference proteome</keyword>
<evidence type="ECO:0000313" key="3">
    <source>
        <dbReference type="Proteomes" id="UP001230496"/>
    </source>
</evidence>
<name>A0AA49GC11_9BACT</name>
<dbReference type="InterPro" id="IPR036259">
    <property type="entry name" value="MFS_trans_sf"/>
</dbReference>
<feature type="transmembrane region" description="Helical" evidence="1">
    <location>
        <begin position="36"/>
        <end position="57"/>
    </location>
</feature>
<feature type="transmembrane region" description="Helical" evidence="1">
    <location>
        <begin position="12"/>
        <end position="30"/>
    </location>
</feature>
<keyword evidence="1" id="KW-0472">Membrane</keyword>
<dbReference type="RefSeq" id="WP_308350865.1">
    <property type="nucleotide sequence ID" value="NZ_CP129971.1"/>
</dbReference>
<reference evidence="2 3" key="1">
    <citation type="submission" date="2023-08" db="EMBL/GenBank/DDBJ databases">
        <title>Comparative genomics and taxonomic characterization of three novel marine species of genus Marivirga.</title>
        <authorList>
            <person name="Muhammad N."/>
            <person name="Kim S.-G."/>
        </authorList>
    </citation>
    <scope>NUCLEOTIDE SEQUENCE [LARGE SCALE GENOMIC DNA]</scope>
    <source>
        <strain evidence="2 3">BDSF4-3</strain>
    </source>
</reference>
<dbReference type="SUPFAM" id="SSF103473">
    <property type="entry name" value="MFS general substrate transporter"/>
    <property type="match status" value="1"/>
</dbReference>
<dbReference type="KEGG" id="msaa:QYS49_00340"/>
<protein>
    <recommendedName>
        <fullName evidence="4">DUF2178 domain-containing protein</fullName>
    </recommendedName>
</protein>
<evidence type="ECO:0000313" key="2">
    <source>
        <dbReference type="EMBL" id="WKK75948.2"/>
    </source>
</evidence>
<feature type="transmembrane region" description="Helical" evidence="1">
    <location>
        <begin position="105"/>
        <end position="126"/>
    </location>
</feature>
<sequence>MTKPRKNIEKWLLPTIFAFIFIAGLLNSGRLDEYDLIESLLEIILLGFVIGLIYLMWKKSTSDNATFPEKAVQLTRILSGTVLFLSLALIISNELNQHLGFKTALIISGVVSALGLILSTIIYRVIKSK</sequence>
<dbReference type="AlphaFoldDB" id="A0AA49GC11"/>
<gene>
    <name evidence="2" type="ORF">QYS49_00340</name>
</gene>
<dbReference type="EMBL" id="CP129971">
    <property type="protein sequence ID" value="WKK75948.2"/>
    <property type="molecule type" value="Genomic_DNA"/>
</dbReference>
<accession>A0AA49GC11</accession>
<organism evidence="2 3">
    <name type="scientific">Marivirga salinarum</name>
    <dbReference type="NCBI Taxonomy" id="3059078"/>
    <lineage>
        <taxon>Bacteria</taxon>
        <taxon>Pseudomonadati</taxon>
        <taxon>Bacteroidota</taxon>
        <taxon>Cytophagia</taxon>
        <taxon>Cytophagales</taxon>
        <taxon>Marivirgaceae</taxon>
        <taxon>Marivirga</taxon>
    </lineage>
</organism>
<evidence type="ECO:0008006" key="4">
    <source>
        <dbReference type="Google" id="ProtNLM"/>
    </source>
</evidence>
<feature type="transmembrane region" description="Helical" evidence="1">
    <location>
        <begin position="77"/>
        <end position="93"/>
    </location>
</feature>
<keyword evidence="1" id="KW-1133">Transmembrane helix</keyword>